<comment type="caution">
    <text evidence="1">The sequence shown here is derived from an EMBL/GenBank/DDBJ whole genome shotgun (WGS) entry which is preliminary data.</text>
</comment>
<evidence type="ECO:0000313" key="2">
    <source>
        <dbReference type="Proteomes" id="UP000886501"/>
    </source>
</evidence>
<dbReference type="EMBL" id="MU117963">
    <property type="protein sequence ID" value="KAF9653684.1"/>
    <property type="molecule type" value="Genomic_DNA"/>
</dbReference>
<reference evidence="1" key="1">
    <citation type="submission" date="2019-10" db="EMBL/GenBank/DDBJ databases">
        <authorList>
            <consortium name="DOE Joint Genome Institute"/>
            <person name="Kuo A."/>
            <person name="Miyauchi S."/>
            <person name="Kiss E."/>
            <person name="Drula E."/>
            <person name="Kohler A."/>
            <person name="Sanchez-Garcia M."/>
            <person name="Andreopoulos B."/>
            <person name="Barry K.W."/>
            <person name="Bonito G."/>
            <person name="Buee M."/>
            <person name="Carver A."/>
            <person name="Chen C."/>
            <person name="Cichocki N."/>
            <person name="Clum A."/>
            <person name="Culley D."/>
            <person name="Crous P.W."/>
            <person name="Fauchery L."/>
            <person name="Girlanda M."/>
            <person name="Hayes R."/>
            <person name="Keri Z."/>
            <person name="Labutti K."/>
            <person name="Lipzen A."/>
            <person name="Lombard V."/>
            <person name="Magnuson J."/>
            <person name="Maillard F."/>
            <person name="Morin E."/>
            <person name="Murat C."/>
            <person name="Nolan M."/>
            <person name="Ohm R."/>
            <person name="Pangilinan J."/>
            <person name="Pereira M."/>
            <person name="Perotto S."/>
            <person name="Peter M."/>
            <person name="Riley R."/>
            <person name="Sitrit Y."/>
            <person name="Stielow B."/>
            <person name="Szollosi G."/>
            <person name="Zifcakova L."/>
            <person name="Stursova M."/>
            <person name="Spatafora J.W."/>
            <person name="Tedersoo L."/>
            <person name="Vaario L.-M."/>
            <person name="Yamada A."/>
            <person name="Yan M."/>
            <person name="Wang P."/>
            <person name="Xu J."/>
            <person name="Bruns T."/>
            <person name="Baldrian P."/>
            <person name="Vilgalys R."/>
            <person name="Henrissat B."/>
            <person name="Grigoriev I.V."/>
            <person name="Hibbett D."/>
            <person name="Nagy L.G."/>
            <person name="Martin F.M."/>
        </authorList>
    </citation>
    <scope>NUCLEOTIDE SEQUENCE</scope>
    <source>
        <strain evidence="1">P2</strain>
    </source>
</reference>
<proteinExistence type="predicted"/>
<keyword evidence="2" id="KW-1185">Reference proteome</keyword>
<evidence type="ECO:0000313" key="1">
    <source>
        <dbReference type="EMBL" id="KAF9653684.1"/>
    </source>
</evidence>
<dbReference type="Proteomes" id="UP000886501">
    <property type="component" value="Unassembled WGS sequence"/>
</dbReference>
<protein>
    <submittedName>
        <fullName evidence="1">WD40 repeat-like protein</fullName>
    </submittedName>
</protein>
<name>A0ACB6ZVW3_THEGA</name>
<reference evidence="1" key="2">
    <citation type="journal article" date="2020" name="Nat. Commun.">
        <title>Large-scale genome sequencing of mycorrhizal fungi provides insights into the early evolution of symbiotic traits.</title>
        <authorList>
            <person name="Miyauchi S."/>
            <person name="Kiss E."/>
            <person name="Kuo A."/>
            <person name="Drula E."/>
            <person name="Kohler A."/>
            <person name="Sanchez-Garcia M."/>
            <person name="Morin E."/>
            <person name="Andreopoulos B."/>
            <person name="Barry K.W."/>
            <person name="Bonito G."/>
            <person name="Buee M."/>
            <person name="Carver A."/>
            <person name="Chen C."/>
            <person name="Cichocki N."/>
            <person name="Clum A."/>
            <person name="Culley D."/>
            <person name="Crous P.W."/>
            <person name="Fauchery L."/>
            <person name="Girlanda M."/>
            <person name="Hayes R.D."/>
            <person name="Keri Z."/>
            <person name="LaButti K."/>
            <person name="Lipzen A."/>
            <person name="Lombard V."/>
            <person name="Magnuson J."/>
            <person name="Maillard F."/>
            <person name="Murat C."/>
            <person name="Nolan M."/>
            <person name="Ohm R.A."/>
            <person name="Pangilinan J."/>
            <person name="Pereira M.F."/>
            <person name="Perotto S."/>
            <person name="Peter M."/>
            <person name="Pfister S."/>
            <person name="Riley R."/>
            <person name="Sitrit Y."/>
            <person name="Stielow J.B."/>
            <person name="Szollosi G."/>
            <person name="Zifcakova L."/>
            <person name="Stursova M."/>
            <person name="Spatafora J.W."/>
            <person name="Tedersoo L."/>
            <person name="Vaario L.M."/>
            <person name="Yamada A."/>
            <person name="Yan M."/>
            <person name="Wang P."/>
            <person name="Xu J."/>
            <person name="Bruns T."/>
            <person name="Baldrian P."/>
            <person name="Vilgalys R."/>
            <person name="Dunand C."/>
            <person name="Henrissat B."/>
            <person name="Grigoriev I.V."/>
            <person name="Hibbett D."/>
            <person name="Nagy L.G."/>
            <person name="Martin F.M."/>
        </authorList>
    </citation>
    <scope>NUCLEOTIDE SEQUENCE</scope>
    <source>
        <strain evidence="1">P2</strain>
    </source>
</reference>
<accession>A0ACB6ZVW3</accession>
<gene>
    <name evidence="1" type="ORF">BDM02DRAFT_3177555</name>
</gene>
<organism evidence="1 2">
    <name type="scientific">Thelephora ganbajun</name>
    <name type="common">Ganba fungus</name>
    <dbReference type="NCBI Taxonomy" id="370292"/>
    <lineage>
        <taxon>Eukaryota</taxon>
        <taxon>Fungi</taxon>
        <taxon>Dikarya</taxon>
        <taxon>Basidiomycota</taxon>
        <taxon>Agaricomycotina</taxon>
        <taxon>Agaricomycetes</taxon>
        <taxon>Thelephorales</taxon>
        <taxon>Thelephoraceae</taxon>
        <taxon>Thelephora</taxon>
    </lineage>
</organism>
<sequence length="395" mass="43602">MPDISVGAQTFDLIFHPTESIVYAGLLTGEVKAFGYDEQGQHDQRFTLKPSKRSCRGLAIDEQGDHIWSVGKGKSLCTIDTRTAQITNTRPAVHDAPINRVRYVSQHLLATGDDDGTVKLWDSRTPAEIRAYNHHFDFISDFLWLSDKRHLVVTSGDGTLSVLDIRSSKTTPLAQSEDQEDELLSAVAIKGGQKVVVGTQMGILSIFNRKSGWGDCVDRVPGHPHSIDTLSALPSSYPSSHSTILTGSSDGLIRVVQLLPTKLLGIVTDHGDYPVERIVIDRAGEGHWVGSVGHEDVLKLTDLKDIFEDEDEDDAEGEVSENADSENERPDVIVPEMVKEEKKKAEGWDTDEPESEGEPKSKKRKKKQTKVPLAKKREKKGKNQIVTDPSFFSGL</sequence>